<evidence type="ECO:0000256" key="5">
    <source>
        <dbReference type="ARBA" id="ARBA00022989"/>
    </source>
</evidence>
<keyword evidence="2" id="KW-0812">Transmembrane</keyword>
<dbReference type="AlphaFoldDB" id="A0A4Q0VHS2"/>
<dbReference type="GO" id="GO:0015421">
    <property type="term" value="F:ABC-type oligopeptide transporter activity"/>
    <property type="evidence" value="ECO:0007669"/>
    <property type="project" value="TreeGrafter"/>
</dbReference>
<evidence type="ECO:0000256" key="4">
    <source>
        <dbReference type="ARBA" id="ARBA00022840"/>
    </source>
</evidence>
<accession>A0A4Q0VHS2</accession>
<dbReference type="PROSITE" id="PS50893">
    <property type="entry name" value="ABC_TRANSPORTER_2"/>
    <property type="match status" value="1"/>
</dbReference>
<name>A0A4Q0VHS2_9LACO</name>
<dbReference type="InterPro" id="IPR036640">
    <property type="entry name" value="ABC1_TM_sf"/>
</dbReference>
<evidence type="ECO:0000313" key="7">
    <source>
        <dbReference type="EMBL" id="RXI75816.1"/>
    </source>
</evidence>
<dbReference type="PROSITE" id="PS50929">
    <property type="entry name" value="ABC_TM1F"/>
    <property type="match status" value="1"/>
</dbReference>
<dbReference type="PANTHER" id="PTHR43394:SF1">
    <property type="entry name" value="ATP-BINDING CASSETTE SUB-FAMILY B MEMBER 10, MITOCHONDRIAL"/>
    <property type="match status" value="1"/>
</dbReference>
<dbReference type="Gene3D" id="1.20.1560.10">
    <property type="entry name" value="ABC transporter type 1, transmembrane domain"/>
    <property type="match status" value="1"/>
</dbReference>
<dbReference type="GO" id="GO:0016887">
    <property type="term" value="F:ATP hydrolysis activity"/>
    <property type="evidence" value="ECO:0007669"/>
    <property type="project" value="InterPro"/>
</dbReference>
<sequence length="544" mass="61007">MEKRNFYRTVLSPINFLLLGIAGVIVAIAEFFLAYKLNNLVISAQKGNSDFLKIAIFLLVLSILIGVLKKYIAYKEKMLTLIAEQNIIFTTIRSTIKFPRYSDEELLEGQWLSLNNSDAGAVGKMMGETIVELFVGLISFLAAVLFGIFTSPLLTGIILALGTSSILIPKLAEGVVRTTQEHRQGDQDRIQTLMLQILKTKMVIRIFQAQEPILRMFNKTYHKFSESVLDNYRRRSQMASLSLGIGFIFDVTIMVVSLVFVAYGKLSLGQFMGFSILNGSLMWIFYSMPIYYGQVINGRVSVDRISKYWRQERVYIDDKRDRAQMKMLSLENVSFTYQGSSRPILQNINFRMNLENPDKIVLTGPSGAGKSTFINLLIGLLRPTQGKIILSDGSGLTSGVSGKITLVPQKVQLFSTSLKENILLGRKINTSDFNRILSEVGLKKFVETLIDHENTFISQTEEDGAVDVSAGQLQKIGLARALVANSSLLILDEPTANLDSDSTKELLDELAKLDVSMIIITHRLEDVRDYMVHYRIENGTLTKE</sequence>
<dbReference type="Proteomes" id="UP000290602">
    <property type="component" value="Unassembled WGS sequence"/>
</dbReference>
<dbReference type="GO" id="GO:0005524">
    <property type="term" value="F:ATP binding"/>
    <property type="evidence" value="ECO:0007669"/>
    <property type="project" value="UniProtKB-KW"/>
</dbReference>
<dbReference type="InterPro" id="IPR003439">
    <property type="entry name" value="ABC_transporter-like_ATP-bd"/>
</dbReference>
<reference evidence="7 8" key="1">
    <citation type="submission" date="2018-08" db="EMBL/GenBank/DDBJ databases">
        <title>Lactobacillus suantsai sp. nov., isolated from traditional fermented suan-tsai in Taiwan.</title>
        <authorList>
            <person name="Huang C.-H."/>
        </authorList>
    </citation>
    <scope>NUCLEOTIDE SEQUENCE [LARGE SCALE GENOMIC DNA]</scope>
    <source>
        <strain evidence="7 8">BCRC 12945</strain>
    </source>
</reference>
<dbReference type="InterPro" id="IPR003593">
    <property type="entry name" value="AAA+_ATPase"/>
</dbReference>
<dbReference type="InterPro" id="IPR039421">
    <property type="entry name" value="Type_1_exporter"/>
</dbReference>
<gene>
    <name evidence="7" type="ORF">DXH47_11310</name>
</gene>
<dbReference type="RefSeq" id="WP_129033398.1">
    <property type="nucleotide sequence ID" value="NZ_CP059603.1"/>
</dbReference>
<dbReference type="SMART" id="SM00382">
    <property type="entry name" value="AAA"/>
    <property type="match status" value="1"/>
</dbReference>
<evidence type="ECO:0000313" key="8">
    <source>
        <dbReference type="Proteomes" id="UP000290602"/>
    </source>
</evidence>
<dbReference type="SUPFAM" id="SSF52540">
    <property type="entry name" value="P-loop containing nucleoside triphosphate hydrolases"/>
    <property type="match status" value="1"/>
</dbReference>
<comment type="subcellular location">
    <subcellularLocation>
        <location evidence="1">Cell membrane</location>
        <topology evidence="1">Multi-pass membrane protein</topology>
    </subcellularLocation>
</comment>
<evidence type="ECO:0000256" key="6">
    <source>
        <dbReference type="ARBA" id="ARBA00023136"/>
    </source>
</evidence>
<dbReference type="EMBL" id="QXIL01000042">
    <property type="protein sequence ID" value="RXI75816.1"/>
    <property type="molecule type" value="Genomic_DNA"/>
</dbReference>
<keyword evidence="4 7" id="KW-0067">ATP-binding</keyword>
<dbReference type="PANTHER" id="PTHR43394">
    <property type="entry name" value="ATP-DEPENDENT PERMEASE MDL1, MITOCHONDRIAL"/>
    <property type="match status" value="1"/>
</dbReference>
<dbReference type="InterPro" id="IPR027417">
    <property type="entry name" value="P-loop_NTPase"/>
</dbReference>
<keyword evidence="3" id="KW-0547">Nucleotide-binding</keyword>
<dbReference type="Pfam" id="PF00664">
    <property type="entry name" value="ABC_membrane"/>
    <property type="match status" value="1"/>
</dbReference>
<dbReference type="InterPro" id="IPR017871">
    <property type="entry name" value="ABC_transporter-like_CS"/>
</dbReference>
<keyword evidence="5" id="KW-1133">Transmembrane helix</keyword>
<proteinExistence type="predicted"/>
<protein>
    <submittedName>
        <fullName evidence="7">ABC transporter ATP-binding protein</fullName>
    </submittedName>
</protein>
<dbReference type="CDD" id="cd03228">
    <property type="entry name" value="ABCC_MRP_Like"/>
    <property type="match status" value="1"/>
</dbReference>
<evidence type="ECO:0000256" key="1">
    <source>
        <dbReference type="ARBA" id="ARBA00004651"/>
    </source>
</evidence>
<dbReference type="InterPro" id="IPR011527">
    <property type="entry name" value="ABC1_TM_dom"/>
</dbReference>
<keyword evidence="6" id="KW-0472">Membrane</keyword>
<keyword evidence="8" id="KW-1185">Reference proteome</keyword>
<dbReference type="OrthoDB" id="2327809at2"/>
<evidence type="ECO:0000256" key="3">
    <source>
        <dbReference type="ARBA" id="ARBA00022741"/>
    </source>
</evidence>
<evidence type="ECO:0000256" key="2">
    <source>
        <dbReference type="ARBA" id="ARBA00022692"/>
    </source>
</evidence>
<comment type="caution">
    <text evidence="7">The sequence shown here is derived from an EMBL/GenBank/DDBJ whole genome shotgun (WGS) entry which is preliminary data.</text>
</comment>
<dbReference type="Gene3D" id="3.40.50.300">
    <property type="entry name" value="P-loop containing nucleotide triphosphate hydrolases"/>
    <property type="match status" value="1"/>
</dbReference>
<dbReference type="Pfam" id="PF00005">
    <property type="entry name" value="ABC_tran"/>
    <property type="match status" value="1"/>
</dbReference>
<dbReference type="GO" id="GO:0005886">
    <property type="term" value="C:plasma membrane"/>
    <property type="evidence" value="ECO:0007669"/>
    <property type="project" value="UniProtKB-SubCell"/>
</dbReference>
<organism evidence="7 8">
    <name type="scientific">Levilactobacillus suantsaii</name>
    <dbReference type="NCBI Taxonomy" id="2292255"/>
    <lineage>
        <taxon>Bacteria</taxon>
        <taxon>Bacillati</taxon>
        <taxon>Bacillota</taxon>
        <taxon>Bacilli</taxon>
        <taxon>Lactobacillales</taxon>
        <taxon>Lactobacillaceae</taxon>
        <taxon>Levilactobacillus</taxon>
    </lineage>
</organism>
<dbReference type="SUPFAM" id="SSF90123">
    <property type="entry name" value="ABC transporter transmembrane region"/>
    <property type="match status" value="1"/>
</dbReference>
<dbReference type="PROSITE" id="PS00211">
    <property type="entry name" value="ABC_TRANSPORTER_1"/>
    <property type="match status" value="1"/>
</dbReference>